<proteinExistence type="predicted"/>
<dbReference type="InterPro" id="IPR016039">
    <property type="entry name" value="Thiolase-like"/>
</dbReference>
<dbReference type="EMBL" id="CAEZXM010000097">
    <property type="protein sequence ID" value="CAB4688978.1"/>
    <property type="molecule type" value="Genomic_DNA"/>
</dbReference>
<dbReference type="AlphaFoldDB" id="A0A6J6NWC6"/>
<organism evidence="1">
    <name type="scientific">freshwater metagenome</name>
    <dbReference type="NCBI Taxonomy" id="449393"/>
    <lineage>
        <taxon>unclassified sequences</taxon>
        <taxon>metagenomes</taxon>
        <taxon>ecological metagenomes</taxon>
    </lineage>
</organism>
<dbReference type="PANTHER" id="PTHR42870">
    <property type="entry name" value="ACETYL-COA C-ACETYLTRANSFERASE"/>
    <property type="match status" value="1"/>
</dbReference>
<accession>A0A6J6NWC6</accession>
<protein>
    <submittedName>
        <fullName evidence="1">Unannotated protein</fullName>
    </submittedName>
</protein>
<dbReference type="GO" id="GO:0016746">
    <property type="term" value="F:acyltransferase activity"/>
    <property type="evidence" value="ECO:0007669"/>
    <property type="project" value="InterPro"/>
</dbReference>
<evidence type="ECO:0000313" key="1">
    <source>
        <dbReference type="EMBL" id="CAB4688978.1"/>
    </source>
</evidence>
<sequence length="312" mass="33123">MTKTDIGFWCHGSCDYMTGQPFSFVSAVDALGAWPPIIESHVEADGAFALYEAWMKIQTGEIDTALVFGNGRSSSGDINRILTLQLDPYVVGPLWPDDRSIAAMQARACLESGVVTERGMAEVAQRSHRNALTNPKALRRGDHSIEALMAAQLVADPLRELDCPAHADGVTAVIIAAGDRARSLAARPAWIRGIDHRIESQNLGNRSMTSLPSAALAAHKAGVANDKIDVAELHAPYSHQELLLTSALGLSESTTINPSGGALCANPMMSAGLARFAEAATRVMNGTADRAIGHASSGPWMQQNLVCVLEGE</sequence>
<dbReference type="NCBIfam" id="NF005924">
    <property type="entry name" value="PRK07937.1"/>
    <property type="match status" value="1"/>
</dbReference>
<dbReference type="PANTHER" id="PTHR42870:SF1">
    <property type="entry name" value="NON-SPECIFIC LIPID-TRANSFER PROTEIN-LIKE 2"/>
    <property type="match status" value="1"/>
</dbReference>
<dbReference type="Gene3D" id="3.40.47.10">
    <property type="match status" value="1"/>
</dbReference>
<reference evidence="1" key="1">
    <citation type="submission" date="2020-05" db="EMBL/GenBank/DDBJ databases">
        <authorList>
            <person name="Chiriac C."/>
            <person name="Salcher M."/>
            <person name="Ghai R."/>
            <person name="Kavagutti S V."/>
        </authorList>
    </citation>
    <scope>NUCLEOTIDE SEQUENCE</scope>
</reference>
<gene>
    <name evidence="1" type="ORF">UFOPK2366_00641</name>
</gene>
<dbReference type="CDD" id="cd00829">
    <property type="entry name" value="SCP-x_thiolase"/>
    <property type="match status" value="1"/>
</dbReference>
<name>A0A6J6NWC6_9ZZZZ</name>
<dbReference type="SUPFAM" id="SSF53901">
    <property type="entry name" value="Thiolase-like"/>
    <property type="match status" value="2"/>
</dbReference>